<feature type="compositionally biased region" description="Pro residues" evidence="1">
    <location>
        <begin position="80"/>
        <end position="98"/>
    </location>
</feature>
<keyword evidence="5" id="KW-1185">Reference proteome</keyword>
<organism evidence="4 5">
    <name type="scientific">Streptomyces filamentosus</name>
    <name type="common">Streptomyces roseosporus</name>
    <dbReference type="NCBI Taxonomy" id="67294"/>
    <lineage>
        <taxon>Bacteria</taxon>
        <taxon>Bacillati</taxon>
        <taxon>Actinomycetota</taxon>
        <taxon>Actinomycetes</taxon>
        <taxon>Kitasatosporales</taxon>
        <taxon>Streptomycetaceae</taxon>
        <taxon>Streptomyces</taxon>
    </lineage>
</organism>
<dbReference type="Gene3D" id="3.40.33.10">
    <property type="entry name" value="CAP"/>
    <property type="match status" value="1"/>
</dbReference>
<proteinExistence type="predicted"/>
<dbReference type="PANTHER" id="PTHR31157:SF1">
    <property type="entry name" value="SCP DOMAIN-CONTAINING PROTEIN"/>
    <property type="match status" value="1"/>
</dbReference>
<dbReference type="RefSeq" id="WP_268983034.1">
    <property type="nucleotide sequence ID" value="NZ_BNBE01000002.1"/>
</dbReference>
<dbReference type="Proteomes" id="UP000632849">
    <property type="component" value="Unassembled WGS sequence"/>
</dbReference>
<dbReference type="InterPro" id="IPR014044">
    <property type="entry name" value="CAP_dom"/>
</dbReference>
<reference evidence="4" key="2">
    <citation type="submission" date="2020-09" db="EMBL/GenBank/DDBJ databases">
        <authorList>
            <person name="Sun Q."/>
            <person name="Ohkuma M."/>
        </authorList>
    </citation>
    <scope>NUCLEOTIDE SEQUENCE</scope>
    <source>
        <strain evidence="4">JCM 4122</strain>
    </source>
</reference>
<dbReference type="PANTHER" id="PTHR31157">
    <property type="entry name" value="SCP DOMAIN-CONTAINING PROTEIN"/>
    <property type="match status" value="1"/>
</dbReference>
<dbReference type="CDD" id="cd05379">
    <property type="entry name" value="CAP_bacterial"/>
    <property type="match status" value="1"/>
</dbReference>
<sequence length="266" mass="27861">MRYDGPTGPEPSDPRPPAPGAPRTGRHRRGGPVRRRAPLRPSFPGVVLAVGTTAAVLTVLLGLYAARPAPSPAPRAAGPASPPPTQARPTPAPTPPPARAEARTSPRAPRGDGAGERADGLAPQTGAVLTAPVTAPARAARYVQAVVALVNAERERAGCGPLRAEARLSRAAQGHADDMAARDYYAHDNPEGRDGGDRISAAGYSWSAWGENIHKGPKTPERAMEDWMDSPAHRANVLNCSFRDIGVGVTLTADGRWWVQDFGTKG</sequence>
<dbReference type="Pfam" id="PF00188">
    <property type="entry name" value="CAP"/>
    <property type="match status" value="1"/>
</dbReference>
<feature type="domain" description="SCP" evidence="3">
    <location>
        <begin position="148"/>
        <end position="262"/>
    </location>
</feature>
<dbReference type="InterPro" id="IPR035940">
    <property type="entry name" value="CAP_sf"/>
</dbReference>
<dbReference type="EMBL" id="BNBE01000002">
    <property type="protein sequence ID" value="GHG09945.1"/>
    <property type="molecule type" value="Genomic_DNA"/>
</dbReference>
<feature type="compositionally biased region" description="Low complexity" evidence="1">
    <location>
        <begin position="69"/>
        <end position="79"/>
    </location>
</feature>
<evidence type="ECO:0000256" key="2">
    <source>
        <dbReference type="SAM" id="Phobius"/>
    </source>
</evidence>
<feature type="transmembrane region" description="Helical" evidence="2">
    <location>
        <begin position="43"/>
        <end position="66"/>
    </location>
</feature>
<reference evidence="4" key="1">
    <citation type="journal article" date="2014" name="Int. J. Syst. Evol. Microbiol.">
        <title>Complete genome sequence of Corynebacterium casei LMG S-19264T (=DSM 44701T), isolated from a smear-ripened cheese.</title>
        <authorList>
            <consortium name="US DOE Joint Genome Institute (JGI-PGF)"/>
            <person name="Walter F."/>
            <person name="Albersmeier A."/>
            <person name="Kalinowski J."/>
            <person name="Ruckert C."/>
        </authorList>
    </citation>
    <scope>NUCLEOTIDE SEQUENCE</scope>
    <source>
        <strain evidence="4">JCM 4122</strain>
    </source>
</reference>
<keyword evidence="2" id="KW-0472">Membrane</keyword>
<feature type="region of interest" description="Disordered" evidence="1">
    <location>
        <begin position="1"/>
        <end position="47"/>
    </location>
</feature>
<feature type="compositionally biased region" description="Pro residues" evidence="1">
    <location>
        <begin position="8"/>
        <end position="20"/>
    </location>
</feature>
<comment type="caution">
    <text evidence="4">The sequence shown here is derived from an EMBL/GenBank/DDBJ whole genome shotgun (WGS) entry which is preliminary data.</text>
</comment>
<gene>
    <name evidence="4" type="ORF">GCM10017667_48060</name>
</gene>
<feature type="region of interest" description="Disordered" evidence="1">
    <location>
        <begin position="69"/>
        <end position="124"/>
    </location>
</feature>
<evidence type="ECO:0000313" key="5">
    <source>
        <dbReference type="Proteomes" id="UP000632849"/>
    </source>
</evidence>
<protein>
    <recommendedName>
        <fullName evidence="3">SCP domain-containing protein</fullName>
    </recommendedName>
</protein>
<feature type="compositionally biased region" description="Basic and acidic residues" evidence="1">
    <location>
        <begin position="100"/>
        <end position="119"/>
    </location>
</feature>
<evidence type="ECO:0000313" key="4">
    <source>
        <dbReference type="EMBL" id="GHG09945.1"/>
    </source>
</evidence>
<evidence type="ECO:0000259" key="3">
    <source>
        <dbReference type="Pfam" id="PF00188"/>
    </source>
</evidence>
<feature type="compositionally biased region" description="Basic residues" evidence="1">
    <location>
        <begin position="24"/>
        <end position="38"/>
    </location>
</feature>
<dbReference type="SUPFAM" id="SSF55797">
    <property type="entry name" value="PR-1-like"/>
    <property type="match status" value="1"/>
</dbReference>
<name>A0A919BTY6_STRFL</name>
<dbReference type="AlphaFoldDB" id="A0A919BTY6"/>
<keyword evidence="2" id="KW-0812">Transmembrane</keyword>
<evidence type="ECO:0000256" key="1">
    <source>
        <dbReference type="SAM" id="MobiDB-lite"/>
    </source>
</evidence>
<keyword evidence="2" id="KW-1133">Transmembrane helix</keyword>
<accession>A0A919BTY6</accession>